<comment type="caution">
    <text evidence="1">The sequence shown here is derived from an EMBL/GenBank/DDBJ whole genome shotgun (WGS) entry which is preliminary data.</text>
</comment>
<dbReference type="HOGENOM" id="CLU_3314553_0_0_10"/>
<dbReference type="STRING" id="537011.PREVCOP_04127"/>
<evidence type="ECO:0000313" key="2">
    <source>
        <dbReference type="Proteomes" id="UP000004477"/>
    </source>
</evidence>
<gene>
    <name evidence="1" type="ORF">PREVCOP_04127</name>
</gene>
<dbReference type="PaxDb" id="537011-PREVCOP_04127"/>
<sequence>MHFFLEKTFIYADYSLPLHENQNKNMPVKAEIIKRQSCR</sequence>
<dbReference type="AlphaFoldDB" id="D1PAA2"/>
<name>D1PAA2_9BACT</name>
<organism evidence="1 2">
    <name type="scientific">Segatella copri DSM 18205</name>
    <dbReference type="NCBI Taxonomy" id="537011"/>
    <lineage>
        <taxon>Bacteria</taxon>
        <taxon>Pseudomonadati</taxon>
        <taxon>Bacteroidota</taxon>
        <taxon>Bacteroidia</taxon>
        <taxon>Bacteroidales</taxon>
        <taxon>Prevotellaceae</taxon>
        <taxon>Segatella</taxon>
    </lineage>
</organism>
<keyword evidence="2" id="KW-1185">Reference proteome</keyword>
<protein>
    <submittedName>
        <fullName evidence="1">Uncharacterized protein</fullName>
    </submittedName>
</protein>
<accession>D1PAA2</accession>
<dbReference type="Proteomes" id="UP000004477">
    <property type="component" value="Unassembled WGS sequence"/>
</dbReference>
<evidence type="ECO:0000313" key="1">
    <source>
        <dbReference type="EMBL" id="EFB36431.1"/>
    </source>
</evidence>
<proteinExistence type="predicted"/>
<dbReference type="EMBL" id="ACBX02000006">
    <property type="protein sequence ID" value="EFB36431.1"/>
    <property type="molecule type" value="Genomic_DNA"/>
</dbReference>
<reference evidence="1" key="1">
    <citation type="submission" date="2009-11" db="EMBL/GenBank/DDBJ databases">
        <authorList>
            <person name="Weinstock G."/>
            <person name="Sodergren E."/>
            <person name="Clifton S."/>
            <person name="Fulton L."/>
            <person name="Fulton B."/>
            <person name="Courtney L."/>
            <person name="Fronick C."/>
            <person name="Harrison M."/>
            <person name="Strong C."/>
            <person name="Farmer C."/>
            <person name="Delahaunty K."/>
            <person name="Markovic C."/>
            <person name="Hall O."/>
            <person name="Minx P."/>
            <person name="Tomlinson C."/>
            <person name="Mitreva M."/>
            <person name="Nelson J."/>
            <person name="Hou S."/>
            <person name="Wollam A."/>
            <person name="Pepin K.H."/>
            <person name="Johnson M."/>
            <person name="Bhonagiri V."/>
            <person name="Nash W.E."/>
            <person name="Warren W."/>
            <person name="Chinwalla A."/>
            <person name="Mardis E.R."/>
            <person name="Wilson R.K."/>
        </authorList>
    </citation>
    <scope>NUCLEOTIDE SEQUENCE [LARGE SCALE GENOMIC DNA]</scope>
    <source>
        <strain evidence="1">DSM 18205</strain>
    </source>
</reference>